<feature type="transmembrane region" description="Helical" evidence="2">
    <location>
        <begin position="81"/>
        <end position="102"/>
    </location>
</feature>
<keyword evidence="2" id="KW-0812">Transmembrane</keyword>
<evidence type="ECO:0000256" key="2">
    <source>
        <dbReference type="SAM" id="Phobius"/>
    </source>
</evidence>
<keyword evidence="2" id="KW-1133">Transmembrane helix</keyword>
<evidence type="ECO:0000313" key="3">
    <source>
        <dbReference type="EMBL" id="KAA8592685.1"/>
    </source>
</evidence>
<accession>A0A5J5DH47</accession>
<name>A0A5J5DH47_9PERO</name>
<dbReference type="Proteomes" id="UP000327493">
    <property type="component" value="Chromosome 5"/>
</dbReference>
<protein>
    <submittedName>
        <fullName evidence="3">Uncharacterized protein</fullName>
    </submittedName>
</protein>
<proteinExistence type="predicted"/>
<sequence>MEQERGSRAEGKRKSVAGQSYGMTEEIEGGGGGGKLPSGKANQMDRLRKRRSVGMDDEKTLGQAFSCRLGPKWAPPCPEVMGIQGMELFAIGVVIILFMAVLK</sequence>
<keyword evidence="2" id="KW-0472">Membrane</keyword>
<organism evidence="3 4">
    <name type="scientific">Etheostoma spectabile</name>
    <name type="common">orangethroat darter</name>
    <dbReference type="NCBI Taxonomy" id="54343"/>
    <lineage>
        <taxon>Eukaryota</taxon>
        <taxon>Metazoa</taxon>
        <taxon>Chordata</taxon>
        <taxon>Craniata</taxon>
        <taxon>Vertebrata</taxon>
        <taxon>Euteleostomi</taxon>
        <taxon>Actinopterygii</taxon>
        <taxon>Neopterygii</taxon>
        <taxon>Teleostei</taxon>
        <taxon>Neoteleostei</taxon>
        <taxon>Acanthomorphata</taxon>
        <taxon>Eupercaria</taxon>
        <taxon>Perciformes</taxon>
        <taxon>Percoidei</taxon>
        <taxon>Percidae</taxon>
        <taxon>Etheostomatinae</taxon>
        <taxon>Etheostoma</taxon>
    </lineage>
</organism>
<keyword evidence="4" id="KW-1185">Reference proteome</keyword>
<feature type="region of interest" description="Disordered" evidence="1">
    <location>
        <begin position="1"/>
        <end position="55"/>
    </location>
</feature>
<gene>
    <name evidence="3" type="ORF">FQN60_018140</name>
</gene>
<dbReference type="EMBL" id="VOFY01000005">
    <property type="protein sequence ID" value="KAA8592685.1"/>
    <property type="molecule type" value="Genomic_DNA"/>
</dbReference>
<feature type="compositionally biased region" description="Basic and acidic residues" evidence="1">
    <location>
        <begin position="1"/>
        <end position="13"/>
    </location>
</feature>
<evidence type="ECO:0000313" key="4">
    <source>
        <dbReference type="Proteomes" id="UP000327493"/>
    </source>
</evidence>
<dbReference type="AlphaFoldDB" id="A0A5J5DH47"/>
<feature type="non-terminal residue" evidence="3">
    <location>
        <position position="103"/>
    </location>
</feature>
<comment type="caution">
    <text evidence="3">The sequence shown here is derived from an EMBL/GenBank/DDBJ whole genome shotgun (WGS) entry which is preliminary data.</text>
</comment>
<reference evidence="3 4" key="1">
    <citation type="submission" date="2019-08" db="EMBL/GenBank/DDBJ databases">
        <title>A chromosome-level genome assembly, high-density linkage maps, and genome scans reveal the genomic architecture of hybrid incompatibilities underlying speciation via character displacement in darters (Percidae: Etheostominae).</title>
        <authorList>
            <person name="Moran R.L."/>
            <person name="Catchen J.M."/>
            <person name="Fuller R.C."/>
        </authorList>
    </citation>
    <scope>NUCLEOTIDE SEQUENCE [LARGE SCALE GENOMIC DNA]</scope>
    <source>
        <strain evidence="3">EspeVRDwgs_2016</strain>
        <tissue evidence="3">Muscle</tissue>
    </source>
</reference>
<evidence type="ECO:0000256" key="1">
    <source>
        <dbReference type="SAM" id="MobiDB-lite"/>
    </source>
</evidence>